<evidence type="ECO:0000256" key="3">
    <source>
        <dbReference type="ARBA" id="ARBA00022692"/>
    </source>
</evidence>
<gene>
    <name evidence="8" type="ORF">GS429_10270</name>
</gene>
<organism evidence="8 9">
    <name type="scientific">Natronorubrum halalkaliphilum</name>
    <dbReference type="NCBI Taxonomy" id="2691917"/>
    <lineage>
        <taxon>Archaea</taxon>
        <taxon>Methanobacteriati</taxon>
        <taxon>Methanobacteriota</taxon>
        <taxon>Stenosarchaea group</taxon>
        <taxon>Halobacteria</taxon>
        <taxon>Halobacteriales</taxon>
        <taxon>Natrialbaceae</taxon>
        <taxon>Natronorubrum</taxon>
    </lineage>
</organism>
<dbReference type="AlphaFoldDB" id="A0A6B0VNU8"/>
<feature type="transmembrane region" description="Helical" evidence="7">
    <location>
        <begin position="21"/>
        <end position="41"/>
    </location>
</feature>
<dbReference type="PANTHER" id="PTHR47089:SF1">
    <property type="entry name" value="GUANOSINE ABC TRANSPORTER PERMEASE PROTEIN NUPP"/>
    <property type="match status" value="1"/>
</dbReference>
<keyword evidence="9" id="KW-1185">Reference proteome</keyword>
<proteinExistence type="predicted"/>
<feature type="transmembrane region" description="Helical" evidence="7">
    <location>
        <begin position="182"/>
        <end position="203"/>
    </location>
</feature>
<feature type="transmembrane region" description="Helical" evidence="7">
    <location>
        <begin position="94"/>
        <end position="115"/>
    </location>
</feature>
<dbReference type="GO" id="GO:0022857">
    <property type="term" value="F:transmembrane transporter activity"/>
    <property type="evidence" value="ECO:0007669"/>
    <property type="project" value="InterPro"/>
</dbReference>
<feature type="transmembrane region" description="Helical" evidence="7">
    <location>
        <begin position="122"/>
        <end position="140"/>
    </location>
</feature>
<evidence type="ECO:0000256" key="7">
    <source>
        <dbReference type="SAM" id="Phobius"/>
    </source>
</evidence>
<feature type="transmembrane region" description="Helical" evidence="7">
    <location>
        <begin position="360"/>
        <end position="379"/>
    </location>
</feature>
<sequence length="453" mass="46786">MRESIEQLLDRLIHASAVERVAVSIAALLASILVGAVLVFVSGGFASCRTGLDIVGWTFCYNPMQVYYELFLGALGHPLEPGFHPLNFNLATTLQQTTLLVFTGLSVAVAFRAGLFNIGTQGQLVVGGLATAVTVLYAAAIVPGGFVGTIVLIPIGVLAGAIAGGLYGAIPGALKAYGGANEVITTIMLNFVAVGLTSTLLSWQFQDPNSANPQTAPVPEYAEIPNIPFIGFGGRMNFSMLALGFAIVLMIVIAWLLARTSFGYELRISGVQPLAAAYGGVDDKRMTVTSMTLSGALGGIGGAFWVLMVHGRWLENVPALGFDGIAVSILAGNNPLGVGAAAFLFGVLQSGSRSISTGTAVPPELVGILSGLIILFVAMPEFFRMIGMRYGIGQKKAVRADGGARVATDEESPNGGNRTSVDDGDQPAADDGNQTVAADGDQTAADNGGEGDD</sequence>
<comment type="subcellular location">
    <subcellularLocation>
        <location evidence="1">Cell membrane</location>
        <topology evidence="1">Multi-pass membrane protein</topology>
    </subcellularLocation>
</comment>
<protein>
    <submittedName>
        <fullName evidence="8">ABC transporter permease</fullName>
    </submittedName>
</protein>
<comment type="caution">
    <text evidence="8">The sequence shown here is derived from an EMBL/GenBank/DDBJ whole genome shotgun (WGS) entry which is preliminary data.</text>
</comment>
<evidence type="ECO:0000256" key="4">
    <source>
        <dbReference type="ARBA" id="ARBA00022989"/>
    </source>
</evidence>
<evidence type="ECO:0000256" key="2">
    <source>
        <dbReference type="ARBA" id="ARBA00022475"/>
    </source>
</evidence>
<dbReference type="CDD" id="cd06580">
    <property type="entry name" value="TM_PBP1_transp_TpRbsC_like"/>
    <property type="match status" value="1"/>
</dbReference>
<feature type="region of interest" description="Disordered" evidence="6">
    <location>
        <begin position="403"/>
        <end position="453"/>
    </location>
</feature>
<keyword evidence="2" id="KW-1003">Cell membrane</keyword>
<evidence type="ECO:0000256" key="5">
    <source>
        <dbReference type="ARBA" id="ARBA00023136"/>
    </source>
</evidence>
<keyword evidence="5 7" id="KW-0472">Membrane</keyword>
<dbReference type="Pfam" id="PF02653">
    <property type="entry name" value="BPD_transp_2"/>
    <property type="match status" value="1"/>
</dbReference>
<keyword evidence="3 7" id="KW-0812">Transmembrane</keyword>
<dbReference type="OrthoDB" id="86231at2157"/>
<accession>A0A6B0VNU8</accession>
<name>A0A6B0VNU8_9EURY</name>
<dbReference type="EMBL" id="WUYX01000030">
    <property type="protein sequence ID" value="MXV62442.1"/>
    <property type="molecule type" value="Genomic_DNA"/>
</dbReference>
<dbReference type="Proteomes" id="UP000434101">
    <property type="component" value="Unassembled WGS sequence"/>
</dbReference>
<dbReference type="GO" id="GO:0005886">
    <property type="term" value="C:plasma membrane"/>
    <property type="evidence" value="ECO:0007669"/>
    <property type="project" value="UniProtKB-SubCell"/>
</dbReference>
<feature type="transmembrane region" description="Helical" evidence="7">
    <location>
        <begin position="293"/>
        <end position="313"/>
    </location>
</feature>
<feature type="transmembrane region" description="Helical" evidence="7">
    <location>
        <begin position="325"/>
        <end position="348"/>
    </location>
</feature>
<dbReference type="RefSeq" id="WP_160065241.1">
    <property type="nucleotide sequence ID" value="NZ_WUYX01000030.1"/>
</dbReference>
<evidence type="ECO:0000313" key="9">
    <source>
        <dbReference type="Proteomes" id="UP000434101"/>
    </source>
</evidence>
<evidence type="ECO:0000313" key="8">
    <source>
        <dbReference type="EMBL" id="MXV62442.1"/>
    </source>
</evidence>
<evidence type="ECO:0000256" key="1">
    <source>
        <dbReference type="ARBA" id="ARBA00004651"/>
    </source>
</evidence>
<dbReference type="PANTHER" id="PTHR47089">
    <property type="entry name" value="ABC TRANSPORTER, PERMEASE PROTEIN"/>
    <property type="match status" value="1"/>
</dbReference>
<keyword evidence="4 7" id="KW-1133">Transmembrane helix</keyword>
<feature type="transmembrane region" description="Helical" evidence="7">
    <location>
        <begin position="238"/>
        <end position="258"/>
    </location>
</feature>
<evidence type="ECO:0000256" key="6">
    <source>
        <dbReference type="SAM" id="MobiDB-lite"/>
    </source>
</evidence>
<feature type="transmembrane region" description="Helical" evidence="7">
    <location>
        <begin position="146"/>
        <end position="170"/>
    </location>
</feature>
<reference evidence="8 9" key="1">
    <citation type="submission" date="2020-01" db="EMBL/GenBank/DDBJ databases">
        <title>Natronorubrum sp. JWXQ-INN 674 isolated from Inner Mongolia Autonomous Region of China.</title>
        <authorList>
            <person name="Xue Q."/>
        </authorList>
    </citation>
    <scope>NUCLEOTIDE SEQUENCE [LARGE SCALE GENOMIC DNA]</scope>
    <source>
        <strain evidence="8 9">JWXQ-INN-674</strain>
    </source>
</reference>
<dbReference type="InterPro" id="IPR001851">
    <property type="entry name" value="ABC_transp_permease"/>
</dbReference>